<dbReference type="CDD" id="cd18140">
    <property type="entry name" value="HLD_clamp_RFC"/>
    <property type="match status" value="1"/>
</dbReference>
<dbReference type="PANTHER" id="PTHR11669:SF20">
    <property type="entry name" value="REPLICATION FACTOR C SUBUNIT 4"/>
    <property type="match status" value="1"/>
</dbReference>
<dbReference type="GO" id="GO:0006281">
    <property type="term" value="P:DNA repair"/>
    <property type="evidence" value="ECO:0007669"/>
    <property type="project" value="TreeGrafter"/>
</dbReference>
<evidence type="ECO:0000313" key="9">
    <source>
        <dbReference type="Proteomes" id="UP000683925"/>
    </source>
</evidence>
<evidence type="ECO:0000259" key="7">
    <source>
        <dbReference type="SMART" id="SM00382"/>
    </source>
</evidence>
<dbReference type="GO" id="GO:0016887">
    <property type="term" value="F:ATP hydrolysis activity"/>
    <property type="evidence" value="ECO:0007669"/>
    <property type="project" value="InterPro"/>
</dbReference>
<dbReference type="InterPro" id="IPR003959">
    <property type="entry name" value="ATPase_AAA_core"/>
</dbReference>
<keyword evidence="6" id="KW-0539">Nucleus</keyword>
<dbReference type="CDD" id="cd00009">
    <property type="entry name" value="AAA"/>
    <property type="match status" value="1"/>
</dbReference>
<evidence type="ECO:0000256" key="1">
    <source>
        <dbReference type="ARBA" id="ARBA00004123"/>
    </source>
</evidence>
<accession>A0A8S1W9L8</accession>
<dbReference type="GO" id="GO:0005634">
    <property type="term" value="C:nucleus"/>
    <property type="evidence" value="ECO:0007669"/>
    <property type="project" value="UniProtKB-SubCell"/>
</dbReference>
<evidence type="ECO:0000256" key="2">
    <source>
        <dbReference type="ARBA" id="ARBA00005378"/>
    </source>
</evidence>
<keyword evidence="4" id="KW-0547">Nucleotide-binding</keyword>
<name>A0A8S1W9L8_PAROT</name>
<dbReference type="NCBIfam" id="NF001679">
    <property type="entry name" value="PRK00440.1"/>
    <property type="match status" value="1"/>
</dbReference>
<dbReference type="GO" id="GO:0005663">
    <property type="term" value="C:DNA replication factor C complex"/>
    <property type="evidence" value="ECO:0007669"/>
    <property type="project" value="TreeGrafter"/>
</dbReference>
<proteinExistence type="inferred from homology"/>
<reference evidence="8" key="1">
    <citation type="submission" date="2021-01" db="EMBL/GenBank/DDBJ databases">
        <authorList>
            <consortium name="Genoscope - CEA"/>
            <person name="William W."/>
        </authorList>
    </citation>
    <scope>NUCLEOTIDE SEQUENCE</scope>
</reference>
<dbReference type="Pfam" id="PF00004">
    <property type="entry name" value="AAA"/>
    <property type="match status" value="1"/>
</dbReference>
<dbReference type="OrthoDB" id="4199794at2759"/>
<evidence type="ECO:0000256" key="4">
    <source>
        <dbReference type="ARBA" id="ARBA00022741"/>
    </source>
</evidence>
<dbReference type="PANTHER" id="PTHR11669">
    <property type="entry name" value="REPLICATION FACTOR C / DNA POLYMERASE III GAMMA-TAU SUBUNIT"/>
    <property type="match status" value="1"/>
</dbReference>
<dbReference type="AlphaFoldDB" id="A0A8S1W9L8"/>
<organism evidence="8 9">
    <name type="scientific">Paramecium octaurelia</name>
    <dbReference type="NCBI Taxonomy" id="43137"/>
    <lineage>
        <taxon>Eukaryota</taxon>
        <taxon>Sar</taxon>
        <taxon>Alveolata</taxon>
        <taxon>Ciliophora</taxon>
        <taxon>Intramacronucleata</taxon>
        <taxon>Oligohymenophorea</taxon>
        <taxon>Peniculida</taxon>
        <taxon>Parameciidae</taxon>
        <taxon>Paramecium</taxon>
    </lineage>
</organism>
<dbReference type="SMART" id="SM00382">
    <property type="entry name" value="AAA"/>
    <property type="match status" value="1"/>
</dbReference>
<evidence type="ECO:0000313" key="8">
    <source>
        <dbReference type="EMBL" id="CAD8185262.1"/>
    </source>
</evidence>
<keyword evidence="5" id="KW-0067">ATP-binding</keyword>
<dbReference type="EMBL" id="CAJJDP010000084">
    <property type="protein sequence ID" value="CAD8185262.1"/>
    <property type="molecule type" value="Genomic_DNA"/>
</dbReference>
<comment type="similarity">
    <text evidence="2">Belongs to the activator 1 small subunits family.</text>
</comment>
<comment type="subcellular location">
    <subcellularLocation>
        <location evidence="1">Nucleus</location>
    </subcellularLocation>
</comment>
<dbReference type="InterPro" id="IPR050238">
    <property type="entry name" value="DNA_Rep/Repair_Clamp_Loader"/>
</dbReference>
<keyword evidence="9" id="KW-1185">Reference proteome</keyword>
<dbReference type="Proteomes" id="UP000683925">
    <property type="component" value="Unassembled WGS sequence"/>
</dbReference>
<dbReference type="Pfam" id="PF08542">
    <property type="entry name" value="Rep_fac_C"/>
    <property type="match status" value="1"/>
</dbReference>
<dbReference type="GO" id="GO:0005524">
    <property type="term" value="F:ATP binding"/>
    <property type="evidence" value="ECO:0007669"/>
    <property type="project" value="UniProtKB-KW"/>
</dbReference>
<dbReference type="Pfam" id="PF21960">
    <property type="entry name" value="RCF1-5-like_lid"/>
    <property type="match status" value="1"/>
</dbReference>
<keyword evidence="3" id="KW-0235">DNA replication</keyword>
<sequence length="351" mass="39843">MQNRTLNQFNKNSSAMQVEEPVVKPMLPWVEKYRPNKIEDLAYQEEVVQSLQGVLKTGNLPHLLLHGPPGTGKTSTIIALAKQLFGPDFWRLRVLELNASDDRGINVVRNKVKKFAEQIVAKNPNPGFLCPSYKIIILDEADSMTNDAQSALRRIIEDYATTTRFCIICNYITKIIEPLVSRCVKYRFKSIPENEQIERLKFVANSESVTYNLDALKQLVVVSGGDLRKSVNMLQSSSTLYEKTINKKAINEISGFIPDEQIEDLVSVIQTKSLRSVQEECNRVIQQGYNIEQLILQFLDVVLVTDAIKEKQKAKIMEIAAYTEKCLIEGSAEDLQIFNLMAQCQRVINEN</sequence>
<gene>
    <name evidence="8" type="ORF">POCTA_138.1.T0850079</name>
</gene>
<evidence type="ECO:0000256" key="5">
    <source>
        <dbReference type="ARBA" id="ARBA00022840"/>
    </source>
</evidence>
<dbReference type="InterPro" id="IPR047854">
    <property type="entry name" value="RFC_lid"/>
</dbReference>
<dbReference type="InterPro" id="IPR003593">
    <property type="entry name" value="AAA+_ATPase"/>
</dbReference>
<evidence type="ECO:0000256" key="3">
    <source>
        <dbReference type="ARBA" id="ARBA00022705"/>
    </source>
</evidence>
<dbReference type="OMA" id="AYTEKCL"/>
<comment type="caution">
    <text evidence="8">The sequence shown here is derived from an EMBL/GenBank/DDBJ whole genome shotgun (WGS) entry which is preliminary data.</text>
</comment>
<dbReference type="GO" id="GO:0003689">
    <property type="term" value="F:DNA clamp loader activity"/>
    <property type="evidence" value="ECO:0007669"/>
    <property type="project" value="TreeGrafter"/>
</dbReference>
<feature type="domain" description="AAA+ ATPase" evidence="7">
    <location>
        <begin position="59"/>
        <end position="192"/>
    </location>
</feature>
<protein>
    <recommendedName>
        <fullName evidence="7">AAA+ ATPase domain-containing protein</fullName>
    </recommendedName>
</protein>
<dbReference type="FunFam" id="3.40.50.300:FF:000129">
    <property type="entry name" value="Replication factor C subunit 5"/>
    <property type="match status" value="1"/>
</dbReference>
<evidence type="ECO:0000256" key="6">
    <source>
        <dbReference type="ARBA" id="ARBA00023242"/>
    </source>
</evidence>
<dbReference type="FunFam" id="1.20.272.10:FF:000011">
    <property type="entry name" value="Replication factor C subunit 2"/>
    <property type="match status" value="1"/>
</dbReference>
<dbReference type="InterPro" id="IPR013748">
    <property type="entry name" value="Rep_factorC_C"/>
</dbReference>
<dbReference type="GO" id="GO:0006261">
    <property type="term" value="P:DNA-templated DNA replication"/>
    <property type="evidence" value="ECO:0007669"/>
    <property type="project" value="TreeGrafter"/>
</dbReference>